<reference evidence="2 3" key="1">
    <citation type="journal article" date="2011" name="J. Virol.">
        <title>Genomic sequencing and characterization of cynomolgus macaque cytomegalovirus.</title>
        <authorList>
            <person name="Marsh A.K."/>
            <person name="Willer D.O."/>
            <person name="Ambagala A.P."/>
            <person name="Dzamba M."/>
            <person name="Chan J.K."/>
            <person name="Pilon R."/>
            <person name="Fournier J."/>
            <person name="Sandstrom P."/>
            <person name="Brudno M."/>
            <person name="Macdonald K.S."/>
        </authorList>
    </citation>
    <scope>NUCLEOTIDE SEQUENCE [LARGE SCALE GENOMIC DNA]</scope>
    <source>
        <strain evidence="2 3">Ottawa</strain>
    </source>
</reference>
<protein>
    <submittedName>
        <fullName evidence="2">Uncharacterized protein</fullName>
    </submittedName>
</protein>
<name>G8H198_9BETA</name>
<feature type="region of interest" description="Disordered" evidence="1">
    <location>
        <begin position="1"/>
        <end position="63"/>
    </location>
</feature>
<evidence type="ECO:0000313" key="3">
    <source>
        <dbReference type="Proteomes" id="UP000174965"/>
    </source>
</evidence>
<dbReference type="EMBL" id="JN227533">
    <property type="protein sequence ID" value="AEQ32172.1"/>
    <property type="molecule type" value="Genomic_DNA"/>
</dbReference>
<feature type="compositionally biased region" description="Basic residues" evidence="1">
    <location>
        <begin position="52"/>
        <end position="63"/>
    </location>
</feature>
<proteinExistence type="predicted"/>
<dbReference type="Proteomes" id="UP000174965">
    <property type="component" value="Segment"/>
</dbReference>
<evidence type="ECO:0000313" key="2">
    <source>
        <dbReference type="EMBL" id="AEQ32172.1"/>
    </source>
</evidence>
<accession>G8H198</accession>
<keyword evidence="3" id="KW-1185">Reference proteome</keyword>
<sequence length="63" mass="6701">MTQAVGGGALPQHSMRGGGWACRSLPELSQGSSTWGDGKTDPRPTKTQKVGAGHRKHRPIQLH</sequence>
<evidence type="ECO:0000256" key="1">
    <source>
        <dbReference type="SAM" id="MobiDB-lite"/>
    </source>
</evidence>
<organism evidence="2 3">
    <name type="scientific">macacine betaherpesvirus 8</name>
    <dbReference type="NCBI Taxonomy" id="2560567"/>
    <lineage>
        <taxon>Viruses</taxon>
        <taxon>Duplodnaviria</taxon>
        <taxon>Heunggongvirae</taxon>
        <taxon>Peploviricota</taxon>
        <taxon>Herviviricetes</taxon>
        <taxon>Herpesvirales</taxon>
        <taxon>Orthoherpesviridae</taxon>
        <taxon>Betaherpesvirinae</taxon>
        <taxon>Cytomegalovirus</taxon>
        <taxon>Cytomegalovirus macacinebeta8</taxon>
    </lineage>
</organism>
<gene>
    <name evidence="2" type="ORF">cy92</name>
</gene>